<keyword evidence="2" id="KW-0548">Nucleotidyltransferase</keyword>
<dbReference type="GO" id="GO:0003964">
    <property type="term" value="F:RNA-directed DNA polymerase activity"/>
    <property type="evidence" value="ECO:0007669"/>
    <property type="project" value="UniProtKB-KW"/>
</dbReference>
<keyword evidence="4" id="KW-0255">Endonuclease</keyword>
<dbReference type="PANTHER" id="PTHR37984:SF5">
    <property type="entry name" value="PROTEIN NYNRIN-LIKE"/>
    <property type="match status" value="1"/>
</dbReference>
<dbReference type="SUPFAM" id="SSF56672">
    <property type="entry name" value="DNA/RNA polymerases"/>
    <property type="match status" value="1"/>
</dbReference>
<evidence type="ECO:0000256" key="4">
    <source>
        <dbReference type="ARBA" id="ARBA00022759"/>
    </source>
</evidence>
<dbReference type="AlphaFoldDB" id="A0A9Q3GWA8"/>
<evidence type="ECO:0000256" key="1">
    <source>
        <dbReference type="ARBA" id="ARBA00022679"/>
    </source>
</evidence>
<dbReference type="InterPro" id="IPR041373">
    <property type="entry name" value="RT_RNaseH"/>
</dbReference>
<evidence type="ECO:0000256" key="3">
    <source>
        <dbReference type="ARBA" id="ARBA00022722"/>
    </source>
</evidence>
<dbReference type="PANTHER" id="PTHR37984">
    <property type="entry name" value="PROTEIN CBG26694"/>
    <property type="match status" value="1"/>
</dbReference>
<dbReference type="InterPro" id="IPR043502">
    <property type="entry name" value="DNA/RNA_pol_sf"/>
</dbReference>
<accession>A0A9Q3GWA8</accession>
<feature type="domain" description="Reverse transcriptase RNase H-like" evidence="7">
    <location>
        <begin position="54"/>
        <end position="155"/>
    </location>
</feature>
<sequence>MKDFARFSKSLYKLCDQQTVHEMTEERVKAYEELKNACKNSPFLLIPDCKIASKLYINACGEGLVASLHHTQIISDKTFEGPICFISRQIKPAEEIYGESQMECLFLVWALEKLHYYFDGTVFYFITDCNYVKYILDMKALNRNMLRWQISIQKYRGNIHNSADGLRRWSLANTPEKPEWVPKEEHHIEGICVTDIGTEFFSQVKESYKIYKNSHNLFQIIMKYFKYTSLSSKIDEVWKEAYDEGRFHLLDRILYHMIKNTFVMTLTDRTLISSILHECHDGFIYGHLSEDRTLERLKP</sequence>
<keyword evidence="9" id="KW-1185">Reference proteome</keyword>
<evidence type="ECO:0000313" key="8">
    <source>
        <dbReference type="EMBL" id="MBW0482678.1"/>
    </source>
</evidence>
<evidence type="ECO:0000256" key="6">
    <source>
        <dbReference type="ARBA" id="ARBA00022918"/>
    </source>
</evidence>
<dbReference type="EMBL" id="AVOT02006886">
    <property type="protein sequence ID" value="MBW0482678.1"/>
    <property type="molecule type" value="Genomic_DNA"/>
</dbReference>
<dbReference type="Proteomes" id="UP000765509">
    <property type="component" value="Unassembled WGS sequence"/>
</dbReference>
<dbReference type="InterPro" id="IPR050951">
    <property type="entry name" value="Retrovirus_Pol_polyprotein"/>
</dbReference>
<dbReference type="OrthoDB" id="2208902at2759"/>
<dbReference type="GO" id="GO:0004519">
    <property type="term" value="F:endonuclease activity"/>
    <property type="evidence" value="ECO:0007669"/>
    <property type="project" value="UniProtKB-KW"/>
</dbReference>
<gene>
    <name evidence="8" type="ORF">O181_022393</name>
</gene>
<dbReference type="Pfam" id="PF17917">
    <property type="entry name" value="RT_RNaseH"/>
    <property type="match status" value="1"/>
</dbReference>
<organism evidence="8 9">
    <name type="scientific">Austropuccinia psidii MF-1</name>
    <dbReference type="NCBI Taxonomy" id="1389203"/>
    <lineage>
        <taxon>Eukaryota</taxon>
        <taxon>Fungi</taxon>
        <taxon>Dikarya</taxon>
        <taxon>Basidiomycota</taxon>
        <taxon>Pucciniomycotina</taxon>
        <taxon>Pucciniomycetes</taxon>
        <taxon>Pucciniales</taxon>
        <taxon>Sphaerophragmiaceae</taxon>
        <taxon>Austropuccinia</taxon>
    </lineage>
</organism>
<keyword evidence="3" id="KW-0540">Nuclease</keyword>
<dbReference type="GO" id="GO:0016787">
    <property type="term" value="F:hydrolase activity"/>
    <property type="evidence" value="ECO:0007669"/>
    <property type="project" value="UniProtKB-KW"/>
</dbReference>
<evidence type="ECO:0000259" key="7">
    <source>
        <dbReference type="Pfam" id="PF17917"/>
    </source>
</evidence>
<comment type="caution">
    <text evidence="8">The sequence shown here is derived from an EMBL/GenBank/DDBJ whole genome shotgun (WGS) entry which is preliminary data.</text>
</comment>
<keyword evidence="5" id="KW-0378">Hydrolase</keyword>
<evidence type="ECO:0000256" key="5">
    <source>
        <dbReference type="ARBA" id="ARBA00022801"/>
    </source>
</evidence>
<name>A0A9Q3GWA8_9BASI</name>
<evidence type="ECO:0000256" key="2">
    <source>
        <dbReference type="ARBA" id="ARBA00022695"/>
    </source>
</evidence>
<keyword evidence="6" id="KW-0695">RNA-directed DNA polymerase</keyword>
<protein>
    <recommendedName>
        <fullName evidence="7">Reverse transcriptase RNase H-like domain-containing protein</fullName>
    </recommendedName>
</protein>
<reference evidence="8" key="1">
    <citation type="submission" date="2021-03" db="EMBL/GenBank/DDBJ databases">
        <title>Draft genome sequence of rust myrtle Austropuccinia psidii MF-1, a brazilian biotype.</title>
        <authorList>
            <person name="Quecine M.C."/>
            <person name="Pachon D.M.R."/>
            <person name="Bonatelli M.L."/>
            <person name="Correr F.H."/>
            <person name="Franceschini L.M."/>
            <person name="Leite T.F."/>
            <person name="Margarido G.R.A."/>
            <person name="Almeida C.A."/>
            <person name="Ferrarezi J.A."/>
            <person name="Labate C.A."/>
        </authorList>
    </citation>
    <scope>NUCLEOTIDE SEQUENCE</scope>
    <source>
        <strain evidence="8">MF-1</strain>
    </source>
</reference>
<proteinExistence type="predicted"/>
<evidence type="ECO:0000313" key="9">
    <source>
        <dbReference type="Proteomes" id="UP000765509"/>
    </source>
</evidence>
<keyword evidence="1" id="KW-0808">Transferase</keyword>